<proteinExistence type="predicted"/>
<evidence type="ECO:0000313" key="1">
    <source>
        <dbReference type="EMBL" id="JAD29608.1"/>
    </source>
</evidence>
<reference evidence="1" key="1">
    <citation type="submission" date="2014-09" db="EMBL/GenBank/DDBJ databases">
        <authorList>
            <person name="Magalhaes I.L.F."/>
            <person name="Oliveira U."/>
            <person name="Santos F.R."/>
            <person name="Vidigal T.H.D.A."/>
            <person name="Brescovit A.D."/>
            <person name="Santos A.J."/>
        </authorList>
    </citation>
    <scope>NUCLEOTIDE SEQUENCE</scope>
    <source>
        <tissue evidence="1">Shoot tissue taken approximately 20 cm above the soil surface</tissue>
    </source>
</reference>
<dbReference type="EMBL" id="GBRH01268287">
    <property type="protein sequence ID" value="JAD29608.1"/>
    <property type="molecule type" value="Transcribed_RNA"/>
</dbReference>
<accession>A0A0A8YW59</accession>
<sequence length="104" mass="12315">MCFNQLFDYGHHTLRFQIYMSLKNACRGSFRNLVTNIHKNLKFAYKNGIRIFFMKTLSNSYTFNNQCLIIMVKRMHEDTTSMYKMKAIGKDGVLLTPFQNTCYC</sequence>
<protein>
    <submittedName>
        <fullName evidence="1">Uncharacterized protein</fullName>
    </submittedName>
</protein>
<name>A0A0A8YW59_ARUDO</name>
<dbReference type="AlphaFoldDB" id="A0A0A8YW59"/>
<organism evidence="1">
    <name type="scientific">Arundo donax</name>
    <name type="common">Giant reed</name>
    <name type="synonym">Donax arundinaceus</name>
    <dbReference type="NCBI Taxonomy" id="35708"/>
    <lineage>
        <taxon>Eukaryota</taxon>
        <taxon>Viridiplantae</taxon>
        <taxon>Streptophyta</taxon>
        <taxon>Embryophyta</taxon>
        <taxon>Tracheophyta</taxon>
        <taxon>Spermatophyta</taxon>
        <taxon>Magnoliopsida</taxon>
        <taxon>Liliopsida</taxon>
        <taxon>Poales</taxon>
        <taxon>Poaceae</taxon>
        <taxon>PACMAD clade</taxon>
        <taxon>Arundinoideae</taxon>
        <taxon>Arundineae</taxon>
        <taxon>Arundo</taxon>
    </lineage>
</organism>
<reference evidence="1" key="2">
    <citation type="journal article" date="2015" name="Data Brief">
        <title>Shoot transcriptome of the giant reed, Arundo donax.</title>
        <authorList>
            <person name="Barrero R.A."/>
            <person name="Guerrero F.D."/>
            <person name="Moolhuijzen P."/>
            <person name="Goolsby J.A."/>
            <person name="Tidwell J."/>
            <person name="Bellgard S.E."/>
            <person name="Bellgard M.I."/>
        </authorList>
    </citation>
    <scope>NUCLEOTIDE SEQUENCE</scope>
    <source>
        <tissue evidence="1">Shoot tissue taken approximately 20 cm above the soil surface</tissue>
    </source>
</reference>